<protein>
    <submittedName>
        <fullName evidence="3">UDP-glucose 4-epimerase</fullName>
        <ecNumber evidence="3">5.1.3.2</ecNumber>
    </submittedName>
</protein>
<dbReference type="PANTHER" id="PTHR43000">
    <property type="entry name" value="DTDP-D-GLUCOSE 4,6-DEHYDRATASE-RELATED"/>
    <property type="match status" value="1"/>
</dbReference>
<dbReference type="EMBL" id="MLJW01000022">
    <property type="protein sequence ID" value="OIR10720.1"/>
    <property type="molecule type" value="Genomic_DNA"/>
</dbReference>
<dbReference type="GO" id="GO:0003978">
    <property type="term" value="F:UDP-glucose 4-epimerase activity"/>
    <property type="evidence" value="ECO:0007669"/>
    <property type="project" value="UniProtKB-EC"/>
</dbReference>
<evidence type="ECO:0000256" key="1">
    <source>
        <dbReference type="ARBA" id="ARBA00007637"/>
    </source>
</evidence>
<comment type="similarity">
    <text evidence="1">Belongs to the NAD(P)-dependent epimerase/dehydratase family.</text>
</comment>
<comment type="caution">
    <text evidence="3">The sequence shown here is derived from an EMBL/GenBank/DDBJ whole genome shotgun (WGS) entry which is preliminary data.</text>
</comment>
<evidence type="ECO:0000313" key="3">
    <source>
        <dbReference type="EMBL" id="OIR10720.1"/>
    </source>
</evidence>
<evidence type="ECO:0000259" key="2">
    <source>
        <dbReference type="Pfam" id="PF01370"/>
    </source>
</evidence>
<dbReference type="AlphaFoldDB" id="A0A1J5T396"/>
<gene>
    <name evidence="3" type="primary">galE_1</name>
    <name evidence="3" type="ORF">GALL_74900</name>
</gene>
<dbReference type="InterPro" id="IPR036291">
    <property type="entry name" value="NAD(P)-bd_dom_sf"/>
</dbReference>
<reference evidence="3" key="1">
    <citation type="submission" date="2016-10" db="EMBL/GenBank/DDBJ databases">
        <title>Sequence of Gallionella enrichment culture.</title>
        <authorList>
            <person name="Poehlein A."/>
            <person name="Muehling M."/>
            <person name="Daniel R."/>
        </authorList>
    </citation>
    <scope>NUCLEOTIDE SEQUENCE</scope>
</reference>
<dbReference type="EC" id="5.1.3.2" evidence="3"/>
<organism evidence="3">
    <name type="scientific">mine drainage metagenome</name>
    <dbReference type="NCBI Taxonomy" id="410659"/>
    <lineage>
        <taxon>unclassified sequences</taxon>
        <taxon>metagenomes</taxon>
        <taxon>ecological metagenomes</taxon>
    </lineage>
</organism>
<proteinExistence type="inferred from homology"/>
<dbReference type="InterPro" id="IPR001509">
    <property type="entry name" value="Epimerase_deHydtase"/>
</dbReference>
<dbReference type="Pfam" id="PF01370">
    <property type="entry name" value="Epimerase"/>
    <property type="match status" value="1"/>
</dbReference>
<sequence>MKILLTGATGFLGARLLEYLLKKNYQVIIIKRQSTNLKPLVERFGKLEAWDCEDDELDNLFRVHHDVDVIAHAATDYGRNGSSPTATFWTNEVFPVKLLELAIQHKVKLFVNMDTFFNTQKAEYDYLGAYTLSKRHFQEWGKYCGDAGRIRFVNLRLFHLYGSGDGSGKFVPAIVRRCLADEEIDLTDGEQRRDFIHVDDAVAAVGVVFEAELPQGAGYRHYDVGTGTSIRVRDFVESVKKLCGGNAKLNFGALPNRKGEFQDSSADTEALRAIGWKPKINIDAGIIEVIEHIGRHALQNSDTNKK</sequence>
<feature type="domain" description="NAD-dependent epimerase/dehydratase" evidence="2">
    <location>
        <begin position="3"/>
        <end position="225"/>
    </location>
</feature>
<dbReference type="Gene3D" id="3.40.50.720">
    <property type="entry name" value="NAD(P)-binding Rossmann-like Domain"/>
    <property type="match status" value="1"/>
</dbReference>
<name>A0A1J5T396_9ZZZZ</name>
<dbReference type="SUPFAM" id="SSF51735">
    <property type="entry name" value="NAD(P)-binding Rossmann-fold domains"/>
    <property type="match status" value="1"/>
</dbReference>
<keyword evidence="3" id="KW-0413">Isomerase</keyword>
<accession>A0A1J5T396</accession>